<reference evidence="1" key="1">
    <citation type="submission" date="2019-04" db="EMBL/GenBank/DDBJ databases">
        <title>Microbes associate with the intestines of laboratory mice.</title>
        <authorList>
            <person name="Navarre W."/>
            <person name="Wong E."/>
            <person name="Huang K."/>
            <person name="Tropini C."/>
            <person name="Ng K."/>
            <person name="Yu B."/>
        </authorList>
    </citation>
    <scope>NUCLEOTIDE SEQUENCE</scope>
    <source>
        <strain evidence="1">NM01_1-7b</strain>
    </source>
</reference>
<accession>A0AC61RTT7</accession>
<proteinExistence type="predicted"/>
<comment type="caution">
    <text evidence="1">The sequence shown here is derived from an EMBL/GenBank/DDBJ whole genome shotgun (WGS) entry which is preliminary data.</text>
</comment>
<organism evidence="1 2">
    <name type="scientific">Petralouisia muris</name>
    <dbReference type="NCBI Taxonomy" id="3032872"/>
    <lineage>
        <taxon>Bacteria</taxon>
        <taxon>Bacillati</taxon>
        <taxon>Bacillota</taxon>
        <taxon>Clostridia</taxon>
        <taxon>Lachnospirales</taxon>
        <taxon>Lachnospiraceae</taxon>
        <taxon>Petralouisia</taxon>
    </lineage>
</organism>
<sequence>MTLFDKGGAKLNPNGCIKIHLGELLKKSGLSKNKFCQKAEIQRSQLNGYMNNTITRLDTEVLVRICRTLNCSIADLLEYIPPDIQ</sequence>
<gene>
    <name evidence="1" type="ORF">E5329_15525</name>
</gene>
<dbReference type="EMBL" id="SRYA01000031">
    <property type="protein sequence ID" value="TGY95310.1"/>
    <property type="molecule type" value="Genomic_DNA"/>
</dbReference>
<protein>
    <submittedName>
        <fullName evidence="1">XRE family transcriptional regulator</fullName>
    </submittedName>
</protein>
<name>A0AC61RTT7_9FIRM</name>
<keyword evidence="2" id="KW-1185">Reference proteome</keyword>
<evidence type="ECO:0000313" key="1">
    <source>
        <dbReference type="EMBL" id="TGY95310.1"/>
    </source>
</evidence>
<dbReference type="Proteomes" id="UP000304953">
    <property type="component" value="Unassembled WGS sequence"/>
</dbReference>
<evidence type="ECO:0000313" key="2">
    <source>
        <dbReference type="Proteomes" id="UP000304953"/>
    </source>
</evidence>